<accession>C5BNQ6</accession>
<dbReference type="HOGENOM" id="CLU_3223160_0_0_6"/>
<sequence length="44" mass="4698">MALVPAGSLDEEPPIPAGAKIFFADRADWVDPDAPTFDGFPPQQ</sequence>
<proteinExistence type="predicted"/>
<evidence type="ECO:0000313" key="1">
    <source>
        <dbReference type="EMBL" id="ACR14508.1"/>
    </source>
</evidence>
<name>C5BNQ6_TERTT</name>
<dbReference type="SUPFAM" id="SSF51316">
    <property type="entry name" value="Mss4-like"/>
    <property type="match status" value="1"/>
</dbReference>
<evidence type="ECO:0000313" key="2">
    <source>
        <dbReference type="Proteomes" id="UP000009080"/>
    </source>
</evidence>
<dbReference type="EMBL" id="CP001614">
    <property type="protein sequence ID" value="ACR14508.1"/>
    <property type="molecule type" value="Genomic_DNA"/>
</dbReference>
<reference evidence="1 2" key="1">
    <citation type="journal article" date="2009" name="PLoS ONE">
        <title>The complete genome of Teredinibacter turnerae T7901: an intracellular endosymbiont of marine wood-boring bivalves (shipworms).</title>
        <authorList>
            <person name="Yang J.C."/>
            <person name="Madupu R."/>
            <person name="Durkin A.S."/>
            <person name="Ekborg N.A."/>
            <person name="Pedamallu C.S."/>
            <person name="Hostetler J.B."/>
            <person name="Radune D."/>
            <person name="Toms B.S."/>
            <person name="Henrissat B."/>
            <person name="Coutinho P.M."/>
            <person name="Schwarz S."/>
            <person name="Field L."/>
            <person name="Trindade-Silva A.E."/>
            <person name="Soares C.A.G."/>
            <person name="Elshahawi S."/>
            <person name="Hanora A."/>
            <person name="Schmidt E.W."/>
            <person name="Haygood M.G."/>
            <person name="Posfai J."/>
            <person name="Benner J."/>
            <person name="Madinger C."/>
            <person name="Nove J."/>
            <person name="Anton B."/>
            <person name="Chaudhary K."/>
            <person name="Foster J."/>
            <person name="Holman A."/>
            <person name="Kumar S."/>
            <person name="Lessard P.A."/>
            <person name="Luyten Y.A."/>
            <person name="Slatko B."/>
            <person name="Wood N."/>
            <person name="Wu B."/>
            <person name="Teplitski M."/>
            <person name="Mougous J.D."/>
            <person name="Ward N."/>
            <person name="Eisen J.A."/>
            <person name="Badger J.H."/>
            <person name="Distel D.L."/>
        </authorList>
    </citation>
    <scope>NUCLEOTIDE SEQUENCE [LARGE SCALE GENOMIC DNA]</scope>
    <source>
        <strain evidence="2">ATCC 39867 / T7901</strain>
    </source>
</reference>
<organism evidence="1 2">
    <name type="scientific">Teredinibacter turnerae (strain ATCC 39867 / T7901)</name>
    <dbReference type="NCBI Taxonomy" id="377629"/>
    <lineage>
        <taxon>Bacteria</taxon>
        <taxon>Pseudomonadati</taxon>
        <taxon>Pseudomonadota</taxon>
        <taxon>Gammaproteobacteria</taxon>
        <taxon>Cellvibrionales</taxon>
        <taxon>Cellvibrionaceae</taxon>
        <taxon>Teredinibacter</taxon>
    </lineage>
</organism>
<gene>
    <name evidence="1" type="ordered locus">TERTU_0628</name>
</gene>
<dbReference type="eggNOG" id="ENOG5032ATE">
    <property type="taxonomic scope" value="Bacteria"/>
</dbReference>
<dbReference type="Proteomes" id="UP000009080">
    <property type="component" value="Chromosome"/>
</dbReference>
<dbReference type="STRING" id="377629.TERTU_0628"/>
<dbReference type="KEGG" id="ttu:TERTU_0628"/>
<dbReference type="InterPro" id="IPR011057">
    <property type="entry name" value="Mss4-like_sf"/>
</dbReference>
<keyword evidence="2" id="KW-1185">Reference proteome</keyword>
<protein>
    <submittedName>
        <fullName evidence="1">Glutathione-dependent formaldehyde-activating, GFA</fullName>
    </submittedName>
</protein>
<dbReference type="AlphaFoldDB" id="C5BNQ6"/>